<dbReference type="Gene3D" id="1.10.10.10">
    <property type="entry name" value="Winged helix-like DNA-binding domain superfamily/Winged helix DNA-binding domain"/>
    <property type="match status" value="1"/>
</dbReference>
<dbReference type="FunFam" id="1.10.10.10:FF:000001">
    <property type="entry name" value="LysR family transcriptional regulator"/>
    <property type="match status" value="1"/>
</dbReference>
<dbReference type="SUPFAM" id="SSF46785">
    <property type="entry name" value="Winged helix' DNA-binding domain"/>
    <property type="match status" value="1"/>
</dbReference>
<dbReference type="EMBL" id="JAECSB010000031">
    <property type="protein sequence ID" value="MBH5143035.1"/>
    <property type="molecule type" value="Genomic_DNA"/>
</dbReference>
<reference evidence="6 7" key="1">
    <citation type="submission" date="2020-12" db="EMBL/GenBank/DDBJ databases">
        <title>Draft genome sequence of furan degrading bacterial strain FUR100.</title>
        <authorList>
            <person name="Woiski C."/>
        </authorList>
    </citation>
    <scope>NUCLEOTIDE SEQUENCE [LARGE SCALE GENOMIC DNA]</scope>
    <source>
        <strain evidence="6 7">FUR100</strain>
    </source>
</reference>
<dbReference type="InterPro" id="IPR036390">
    <property type="entry name" value="WH_DNA-bd_sf"/>
</dbReference>
<dbReference type="InterPro" id="IPR005119">
    <property type="entry name" value="LysR_subst-bd"/>
</dbReference>
<sequence>MQAPGMDIRSAQYLVAVVDHGSVTAAADVLRISQPSLSQAVRNLERALGATLFERTTRGLAPTTVGLAITDSARALLADVARAEAAVAAVTALRAGELAIAVQSDLAIDPVAEVAGRLHLTAPGIRFSTNAVPNAQDVRALVRAGTCELGFLETHPGTDVSDGLREIAVSTQETVLSIPVRLATDLPDPVPRAVVARLPMVVEASTFRRGRSIDGDLELTNVVVEVPDRLAVREMVGQGVGAALLPRSIAEQDSPASEVRSLFPPITRQTILVYRDGPLSPAGSAYIENVSTRHKPSTNSLPNGESVSGSNSMP</sequence>
<dbReference type="Pfam" id="PF03466">
    <property type="entry name" value="LysR_substrate"/>
    <property type="match status" value="1"/>
</dbReference>
<dbReference type="CDD" id="cd05466">
    <property type="entry name" value="PBP2_LTTR_substrate"/>
    <property type="match status" value="1"/>
</dbReference>
<gene>
    <name evidence="6" type="ORF">I3517_10440</name>
</gene>
<keyword evidence="3" id="KW-0238">DNA-binding</keyword>
<name>A0A1F2PUV9_RHOER</name>
<protein>
    <submittedName>
        <fullName evidence="6">LysR family transcriptional regulator</fullName>
    </submittedName>
</protein>
<proteinExistence type="inferred from homology"/>
<evidence type="ECO:0000256" key="5">
    <source>
        <dbReference type="SAM" id="MobiDB-lite"/>
    </source>
</evidence>
<comment type="caution">
    <text evidence="6">The sequence shown here is derived from an EMBL/GenBank/DDBJ whole genome shotgun (WGS) entry which is preliminary data.</text>
</comment>
<evidence type="ECO:0000313" key="6">
    <source>
        <dbReference type="EMBL" id="MBH5143035.1"/>
    </source>
</evidence>
<evidence type="ECO:0000256" key="2">
    <source>
        <dbReference type="ARBA" id="ARBA00023015"/>
    </source>
</evidence>
<dbReference type="SUPFAM" id="SSF53850">
    <property type="entry name" value="Periplasmic binding protein-like II"/>
    <property type="match status" value="1"/>
</dbReference>
<dbReference type="PROSITE" id="PS50931">
    <property type="entry name" value="HTH_LYSR"/>
    <property type="match status" value="1"/>
</dbReference>
<dbReference type="PANTHER" id="PTHR30126:SF39">
    <property type="entry name" value="HTH-TYPE TRANSCRIPTIONAL REGULATOR CYSL"/>
    <property type="match status" value="1"/>
</dbReference>
<dbReference type="InterPro" id="IPR036388">
    <property type="entry name" value="WH-like_DNA-bd_sf"/>
</dbReference>
<accession>A0A1F2PUV9</accession>
<dbReference type="Pfam" id="PF00126">
    <property type="entry name" value="HTH_1"/>
    <property type="match status" value="1"/>
</dbReference>
<dbReference type="PRINTS" id="PR00039">
    <property type="entry name" value="HTHLYSR"/>
</dbReference>
<evidence type="ECO:0000256" key="4">
    <source>
        <dbReference type="ARBA" id="ARBA00023163"/>
    </source>
</evidence>
<dbReference type="Gene3D" id="3.40.190.290">
    <property type="match status" value="1"/>
</dbReference>
<keyword evidence="7" id="KW-1185">Reference proteome</keyword>
<evidence type="ECO:0000256" key="1">
    <source>
        <dbReference type="ARBA" id="ARBA00009437"/>
    </source>
</evidence>
<dbReference type="InterPro" id="IPR000847">
    <property type="entry name" value="LysR_HTH_N"/>
</dbReference>
<feature type="region of interest" description="Disordered" evidence="5">
    <location>
        <begin position="291"/>
        <end position="314"/>
    </location>
</feature>
<evidence type="ECO:0000256" key="3">
    <source>
        <dbReference type="ARBA" id="ARBA00023125"/>
    </source>
</evidence>
<keyword evidence="2" id="KW-0805">Transcription regulation</keyword>
<organism evidence="6 7">
    <name type="scientific">Rhodococcus erythropolis</name>
    <name type="common">Arthrobacter picolinophilus</name>
    <dbReference type="NCBI Taxonomy" id="1833"/>
    <lineage>
        <taxon>Bacteria</taxon>
        <taxon>Bacillati</taxon>
        <taxon>Actinomycetota</taxon>
        <taxon>Actinomycetes</taxon>
        <taxon>Mycobacteriales</taxon>
        <taxon>Nocardiaceae</taxon>
        <taxon>Rhodococcus</taxon>
        <taxon>Rhodococcus erythropolis group</taxon>
    </lineage>
</organism>
<dbReference type="PANTHER" id="PTHR30126">
    <property type="entry name" value="HTH-TYPE TRANSCRIPTIONAL REGULATOR"/>
    <property type="match status" value="1"/>
</dbReference>
<dbReference type="AlphaFoldDB" id="A0A1F2PUV9"/>
<dbReference type="GO" id="GO:0003700">
    <property type="term" value="F:DNA-binding transcription factor activity"/>
    <property type="evidence" value="ECO:0007669"/>
    <property type="project" value="InterPro"/>
</dbReference>
<dbReference type="RefSeq" id="WP_081341445.1">
    <property type="nucleotide sequence ID" value="NZ_CP195194.1"/>
</dbReference>
<evidence type="ECO:0000313" key="7">
    <source>
        <dbReference type="Proteomes" id="UP000627573"/>
    </source>
</evidence>
<feature type="compositionally biased region" description="Polar residues" evidence="5">
    <location>
        <begin position="297"/>
        <end position="314"/>
    </location>
</feature>
<keyword evidence="4" id="KW-0804">Transcription</keyword>
<dbReference type="GO" id="GO:0000976">
    <property type="term" value="F:transcription cis-regulatory region binding"/>
    <property type="evidence" value="ECO:0007669"/>
    <property type="project" value="TreeGrafter"/>
</dbReference>
<comment type="similarity">
    <text evidence="1">Belongs to the LysR transcriptional regulatory family.</text>
</comment>
<dbReference type="Proteomes" id="UP000627573">
    <property type="component" value="Unassembled WGS sequence"/>
</dbReference>